<evidence type="ECO:0000313" key="1">
    <source>
        <dbReference type="EMBL" id="KAF9651485.1"/>
    </source>
</evidence>
<name>A0ACB6ZNT7_THEGA</name>
<reference evidence="1" key="1">
    <citation type="submission" date="2019-10" db="EMBL/GenBank/DDBJ databases">
        <authorList>
            <consortium name="DOE Joint Genome Institute"/>
            <person name="Kuo A."/>
            <person name="Miyauchi S."/>
            <person name="Kiss E."/>
            <person name="Drula E."/>
            <person name="Kohler A."/>
            <person name="Sanchez-Garcia M."/>
            <person name="Andreopoulos B."/>
            <person name="Barry K.W."/>
            <person name="Bonito G."/>
            <person name="Buee M."/>
            <person name="Carver A."/>
            <person name="Chen C."/>
            <person name="Cichocki N."/>
            <person name="Clum A."/>
            <person name="Culley D."/>
            <person name="Crous P.W."/>
            <person name="Fauchery L."/>
            <person name="Girlanda M."/>
            <person name="Hayes R."/>
            <person name="Keri Z."/>
            <person name="Labutti K."/>
            <person name="Lipzen A."/>
            <person name="Lombard V."/>
            <person name="Magnuson J."/>
            <person name="Maillard F."/>
            <person name="Morin E."/>
            <person name="Murat C."/>
            <person name="Nolan M."/>
            <person name="Ohm R."/>
            <person name="Pangilinan J."/>
            <person name="Pereira M."/>
            <person name="Perotto S."/>
            <person name="Peter M."/>
            <person name="Riley R."/>
            <person name="Sitrit Y."/>
            <person name="Stielow B."/>
            <person name="Szollosi G."/>
            <person name="Zifcakova L."/>
            <person name="Stursova M."/>
            <person name="Spatafora J.W."/>
            <person name="Tedersoo L."/>
            <person name="Vaario L.-M."/>
            <person name="Yamada A."/>
            <person name="Yan M."/>
            <person name="Wang P."/>
            <person name="Xu J."/>
            <person name="Bruns T."/>
            <person name="Baldrian P."/>
            <person name="Vilgalys R."/>
            <person name="Henrissat B."/>
            <person name="Grigoriev I.V."/>
            <person name="Hibbett D."/>
            <person name="Nagy L.G."/>
            <person name="Martin F.M."/>
        </authorList>
    </citation>
    <scope>NUCLEOTIDE SEQUENCE</scope>
    <source>
        <strain evidence="1">P2</strain>
    </source>
</reference>
<feature type="non-terminal residue" evidence="1">
    <location>
        <position position="849"/>
    </location>
</feature>
<accession>A0ACB6ZNT7</accession>
<reference evidence="1" key="2">
    <citation type="journal article" date="2020" name="Nat. Commun.">
        <title>Large-scale genome sequencing of mycorrhizal fungi provides insights into the early evolution of symbiotic traits.</title>
        <authorList>
            <person name="Miyauchi S."/>
            <person name="Kiss E."/>
            <person name="Kuo A."/>
            <person name="Drula E."/>
            <person name="Kohler A."/>
            <person name="Sanchez-Garcia M."/>
            <person name="Morin E."/>
            <person name="Andreopoulos B."/>
            <person name="Barry K.W."/>
            <person name="Bonito G."/>
            <person name="Buee M."/>
            <person name="Carver A."/>
            <person name="Chen C."/>
            <person name="Cichocki N."/>
            <person name="Clum A."/>
            <person name="Culley D."/>
            <person name="Crous P.W."/>
            <person name="Fauchery L."/>
            <person name="Girlanda M."/>
            <person name="Hayes R.D."/>
            <person name="Keri Z."/>
            <person name="LaButti K."/>
            <person name="Lipzen A."/>
            <person name="Lombard V."/>
            <person name="Magnuson J."/>
            <person name="Maillard F."/>
            <person name="Murat C."/>
            <person name="Nolan M."/>
            <person name="Ohm R.A."/>
            <person name="Pangilinan J."/>
            <person name="Pereira M.F."/>
            <person name="Perotto S."/>
            <person name="Peter M."/>
            <person name="Pfister S."/>
            <person name="Riley R."/>
            <person name="Sitrit Y."/>
            <person name="Stielow J.B."/>
            <person name="Szollosi G."/>
            <person name="Zifcakova L."/>
            <person name="Stursova M."/>
            <person name="Spatafora J.W."/>
            <person name="Tedersoo L."/>
            <person name="Vaario L.M."/>
            <person name="Yamada A."/>
            <person name="Yan M."/>
            <person name="Wang P."/>
            <person name="Xu J."/>
            <person name="Bruns T."/>
            <person name="Baldrian P."/>
            <person name="Vilgalys R."/>
            <person name="Dunand C."/>
            <person name="Henrissat B."/>
            <person name="Grigoriev I.V."/>
            <person name="Hibbett D."/>
            <person name="Nagy L.G."/>
            <person name="Martin F.M."/>
        </authorList>
    </citation>
    <scope>NUCLEOTIDE SEQUENCE</scope>
    <source>
        <strain evidence="1">P2</strain>
    </source>
</reference>
<sequence>MANQQPPYHNSGYYNPYVYHNGYAQQYAQLPPPYGLNGHPPSHTPLRMAAGPSNGAGRGSYPNRGHQPYHPHLAIYNQHFQHVDGATPSPPPISPTYTHPHPHKSQPTHAPYPHYPIHPPNAYHLSWSTEPLSPLPKQLSGLNHFPPHATATPQPGPSTHDVLQTSESAPEPTPEPISEPAHEPIPEPVTEPVSEPVSMPEPVPQPLDVPSTPSPEQASPIITSPLVTKQSATLPVEKSKNVFAIWSRRPTDPSAAPAIIISPRARPPPRVVDDALKLPTPPLTPVQAAVNIPEDPDRDKTPDEPPTIQTQTSDSSSPVTETTAATPSVHDTTTPASPISSRTSISNTSPPEVKPSSTPSTAVPVEIPAAAEPPQGEATEVEVTPPAPPVPAIPLVKKSWASLLKNDNPTSTGKNALPTSAVVGFSVPGGLVDNSPTTPIPSTKRQELATLLTTGPSGPGQVPKIRPRGLVNSGNMCFANAVLQVLVYCPPFYRLFTELAKYLSGPSSSDSKKPVDNRISLTTGTIEFLKEFNPLSEKERKRREEDGEDVFLDSFTPVSVYDATRAKKRFDNMRGGHQEDAEEFLGFYLDTLEDELLSLLTSVSPKPNTQSLNHTEEREEAPKEDGWMEVGRRNRTVVTRTTKTTDSPITRIFGGTFRSTLRVPQHKDSVVVESWRALQLDIQRERVNTIVEALQCISNPQPVTVTSPTRPGVSVDAHQQVLIESLPPILVLHLKRFLYDTQVGDVVKIEKPISFTPELEIDSSLISPNRRQLQKVKYKLFGVLYHHGLSASGGHYTLDVLHPNRDMTQKPREAWIRIDDELVSDVLLKDVFEADRDHRCPYLLFYKRV</sequence>
<organism evidence="1 2">
    <name type="scientific">Thelephora ganbajun</name>
    <name type="common">Ganba fungus</name>
    <dbReference type="NCBI Taxonomy" id="370292"/>
    <lineage>
        <taxon>Eukaryota</taxon>
        <taxon>Fungi</taxon>
        <taxon>Dikarya</taxon>
        <taxon>Basidiomycota</taxon>
        <taxon>Agaricomycotina</taxon>
        <taxon>Agaricomycetes</taxon>
        <taxon>Thelephorales</taxon>
        <taxon>Thelephoraceae</taxon>
        <taxon>Thelephora</taxon>
    </lineage>
</organism>
<proteinExistence type="predicted"/>
<gene>
    <name evidence="1" type="ORF">BDM02DRAFT_3163120</name>
</gene>
<keyword evidence="2" id="KW-1185">Reference proteome</keyword>
<comment type="caution">
    <text evidence="1">The sequence shown here is derived from an EMBL/GenBank/DDBJ whole genome shotgun (WGS) entry which is preliminary data.</text>
</comment>
<protein>
    <submittedName>
        <fullName evidence="1">Cysteine proteinase</fullName>
    </submittedName>
</protein>
<dbReference type="Proteomes" id="UP000886501">
    <property type="component" value="Unassembled WGS sequence"/>
</dbReference>
<evidence type="ECO:0000313" key="2">
    <source>
        <dbReference type="Proteomes" id="UP000886501"/>
    </source>
</evidence>
<dbReference type="EMBL" id="MU117975">
    <property type="protein sequence ID" value="KAF9651485.1"/>
    <property type="molecule type" value="Genomic_DNA"/>
</dbReference>